<dbReference type="PROSITE" id="PS50011">
    <property type="entry name" value="PROTEIN_KINASE_DOM"/>
    <property type="match status" value="1"/>
</dbReference>
<protein>
    <recommendedName>
        <fullName evidence="1">non-specific serine/threonine protein kinase</fullName>
        <ecNumber evidence="1">2.7.11.1</ecNumber>
    </recommendedName>
</protein>
<reference evidence="5" key="2">
    <citation type="submission" date="2025-09" db="UniProtKB">
        <authorList>
            <consortium name="Ensembl"/>
        </authorList>
    </citation>
    <scope>IDENTIFICATION</scope>
</reference>
<dbReference type="InterPro" id="IPR051931">
    <property type="entry name" value="PAK3-like"/>
</dbReference>
<evidence type="ECO:0000313" key="6">
    <source>
        <dbReference type="Proteomes" id="UP000016665"/>
    </source>
</evidence>
<keyword evidence="2" id="KW-0547">Nucleotide-binding</keyword>
<dbReference type="Gene3D" id="1.10.510.10">
    <property type="entry name" value="Transferase(Phosphotransferase) domain 1"/>
    <property type="match status" value="1"/>
</dbReference>
<evidence type="ECO:0000256" key="1">
    <source>
        <dbReference type="ARBA" id="ARBA00012513"/>
    </source>
</evidence>
<dbReference type="Pfam" id="PF00069">
    <property type="entry name" value="Pkinase"/>
    <property type="match status" value="1"/>
</dbReference>
<dbReference type="PANTHER" id="PTHR45832:SF10">
    <property type="entry name" value="NON-SPECIFIC SERINE_THREONINE PROTEIN KINASE"/>
    <property type="match status" value="1"/>
</dbReference>
<keyword evidence="6" id="KW-1185">Reference proteome</keyword>
<evidence type="ECO:0000256" key="2">
    <source>
        <dbReference type="ARBA" id="ARBA00022741"/>
    </source>
</evidence>
<evidence type="ECO:0000313" key="5">
    <source>
        <dbReference type="Ensembl" id="ENSFALP00000023784.1"/>
    </source>
</evidence>
<keyword evidence="3" id="KW-0067">ATP-binding</keyword>
<proteinExistence type="predicted"/>
<dbReference type="AlphaFoldDB" id="A0A803VM28"/>
<dbReference type="EC" id="2.7.11.1" evidence="1"/>
<dbReference type="Proteomes" id="UP000016665">
    <property type="component" value="Unplaced"/>
</dbReference>
<organism evidence="5 6">
    <name type="scientific">Ficedula albicollis</name>
    <name type="common">Collared flycatcher</name>
    <name type="synonym">Muscicapa albicollis</name>
    <dbReference type="NCBI Taxonomy" id="59894"/>
    <lineage>
        <taxon>Eukaryota</taxon>
        <taxon>Metazoa</taxon>
        <taxon>Chordata</taxon>
        <taxon>Craniata</taxon>
        <taxon>Vertebrata</taxon>
        <taxon>Euteleostomi</taxon>
        <taxon>Archelosauria</taxon>
        <taxon>Archosauria</taxon>
        <taxon>Dinosauria</taxon>
        <taxon>Saurischia</taxon>
        <taxon>Theropoda</taxon>
        <taxon>Coelurosauria</taxon>
        <taxon>Aves</taxon>
        <taxon>Neognathae</taxon>
        <taxon>Neoaves</taxon>
        <taxon>Telluraves</taxon>
        <taxon>Australaves</taxon>
        <taxon>Passeriformes</taxon>
        <taxon>Muscicapidae</taxon>
        <taxon>Ficedula</taxon>
    </lineage>
</organism>
<evidence type="ECO:0000259" key="4">
    <source>
        <dbReference type="PROSITE" id="PS50011"/>
    </source>
</evidence>
<evidence type="ECO:0000256" key="3">
    <source>
        <dbReference type="ARBA" id="ARBA00022840"/>
    </source>
</evidence>
<dbReference type="InterPro" id="IPR011009">
    <property type="entry name" value="Kinase-like_dom_sf"/>
</dbReference>
<feature type="domain" description="Protein kinase" evidence="4">
    <location>
        <begin position="1"/>
        <end position="88"/>
    </location>
</feature>
<accession>A0A803VM28</accession>
<sequence>MAPQVVRGEAYGPKVDIWSLGIVGLEMVEGEAPYQREARLRVSANPRHHSALLRVFLRCCLQADEDRRWSAQELLEVRKSKAAKGPAS</sequence>
<dbReference type="InterPro" id="IPR000719">
    <property type="entry name" value="Prot_kinase_dom"/>
</dbReference>
<dbReference type="GO" id="GO:0004674">
    <property type="term" value="F:protein serine/threonine kinase activity"/>
    <property type="evidence" value="ECO:0007669"/>
    <property type="project" value="UniProtKB-EC"/>
</dbReference>
<dbReference type="SUPFAM" id="SSF56112">
    <property type="entry name" value="Protein kinase-like (PK-like)"/>
    <property type="match status" value="1"/>
</dbReference>
<name>A0A803VM28_FICAL</name>
<dbReference type="GO" id="GO:0005524">
    <property type="term" value="F:ATP binding"/>
    <property type="evidence" value="ECO:0007669"/>
    <property type="project" value="UniProtKB-KW"/>
</dbReference>
<dbReference type="Ensembl" id="ENSFALT00000045303.1">
    <property type="protein sequence ID" value="ENSFALP00000023784.1"/>
    <property type="gene ID" value="ENSFALG00000028928.1"/>
</dbReference>
<dbReference type="PANTHER" id="PTHR45832">
    <property type="entry name" value="SERINE/THREONINE-PROTEIN KINASE SAMKA-RELATED-RELATED"/>
    <property type="match status" value="1"/>
</dbReference>
<reference evidence="5" key="1">
    <citation type="submission" date="2025-08" db="UniProtKB">
        <authorList>
            <consortium name="Ensembl"/>
        </authorList>
    </citation>
    <scope>IDENTIFICATION</scope>
</reference>